<evidence type="ECO:0000256" key="2">
    <source>
        <dbReference type="ARBA" id="ARBA00023002"/>
    </source>
</evidence>
<proteinExistence type="inferred from homology"/>
<gene>
    <name evidence="4" type="ORF">RchiOBHm_Chr3g0473751</name>
</gene>
<dbReference type="Gene3D" id="3.40.50.720">
    <property type="entry name" value="NAD(P)-binding Rossmann-like Domain"/>
    <property type="match status" value="1"/>
</dbReference>
<keyword evidence="1" id="KW-0521">NADP</keyword>
<dbReference type="SUPFAM" id="SSF51735">
    <property type="entry name" value="NAD(P)-binding Rossmann-fold domains"/>
    <property type="match status" value="1"/>
</dbReference>
<accession>A0A2P6RBY3</accession>
<dbReference type="PANTHER" id="PTHR42898:SF6">
    <property type="entry name" value="NADP-DEPENDENT MANNITOL DEHYDROGENASE"/>
    <property type="match status" value="1"/>
</dbReference>
<dbReference type="OMA" id="EWQGIIS"/>
<dbReference type="InterPro" id="IPR002347">
    <property type="entry name" value="SDR_fam"/>
</dbReference>
<dbReference type="GO" id="GO:0016491">
    <property type="term" value="F:oxidoreductase activity"/>
    <property type="evidence" value="ECO:0007669"/>
    <property type="project" value="UniProtKB-KW"/>
</dbReference>
<comment type="caution">
    <text evidence="4">The sequence shown here is derived from an EMBL/GenBank/DDBJ whole genome shotgun (WGS) entry which is preliminary data.</text>
</comment>
<dbReference type="AlphaFoldDB" id="A0A2P6RBY3"/>
<evidence type="ECO:0000256" key="1">
    <source>
        <dbReference type="ARBA" id="ARBA00022857"/>
    </source>
</evidence>
<dbReference type="Pfam" id="PF13561">
    <property type="entry name" value="adh_short_C2"/>
    <property type="match status" value="1"/>
</dbReference>
<dbReference type="InterPro" id="IPR045000">
    <property type="entry name" value="TR"/>
</dbReference>
<evidence type="ECO:0000313" key="5">
    <source>
        <dbReference type="Proteomes" id="UP000238479"/>
    </source>
</evidence>
<keyword evidence="2 4" id="KW-0560">Oxidoreductase</keyword>
<dbReference type="EC" id="1.1.1.-" evidence="4"/>
<dbReference type="PRINTS" id="PR00081">
    <property type="entry name" value="GDHRDH"/>
</dbReference>
<dbReference type="STRING" id="74649.A0A2P6RBY3"/>
<name>A0A2P6RBY3_ROSCH</name>
<evidence type="ECO:0000256" key="3">
    <source>
        <dbReference type="ARBA" id="ARBA00025714"/>
    </source>
</evidence>
<dbReference type="InterPro" id="IPR036291">
    <property type="entry name" value="NAD(P)-bd_dom_sf"/>
</dbReference>
<protein>
    <submittedName>
        <fullName evidence="4">Putative oxidoreductase</fullName>
        <ecNumber evidence="4">1.1.1.-</ecNumber>
    </submittedName>
</protein>
<sequence length="145" mass="15386">MHPLLKASGAGNIIPVSSAAGVVSLGKVGSIYGATKGPLLISTNFIHHKLKVKRDGRSLLYYISGAMNQLAQNLACDGRKTRLGSTVLSNEKFLEAVISRTPLGRTREPEEVSALVAFLCLPAASYIRGQTICVDGGMTVNGFHF</sequence>
<dbReference type="PANTHER" id="PTHR42898">
    <property type="entry name" value="TROPINONE REDUCTASE"/>
    <property type="match status" value="1"/>
</dbReference>
<organism evidence="4 5">
    <name type="scientific">Rosa chinensis</name>
    <name type="common">China rose</name>
    <dbReference type="NCBI Taxonomy" id="74649"/>
    <lineage>
        <taxon>Eukaryota</taxon>
        <taxon>Viridiplantae</taxon>
        <taxon>Streptophyta</taxon>
        <taxon>Embryophyta</taxon>
        <taxon>Tracheophyta</taxon>
        <taxon>Spermatophyta</taxon>
        <taxon>Magnoliopsida</taxon>
        <taxon>eudicotyledons</taxon>
        <taxon>Gunneridae</taxon>
        <taxon>Pentapetalae</taxon>
        <taxon>rosids</taxon>
        <taxon>fabids</taxon>
        <taxon>Rosales</taxon>
        <taxon>Rosaceae</taxon>
        <taxon>Rosoideae</taxon>
        <taxon>Rosoideae incertae sedis</taxon>
        <taxon>Rosa</taxon>
    </lineage>
</organism>
<comment type="similarity">
    <text evidence="3">Belongs to the short-chain dehydrogenases/reductases (SDR) family. SDR65C subfamily.</text>
</comment>
<dbReference type="Proteomes" id="UP000238479">
    <property type="component" value="Chromosome 3"/>
</dbReference>
<dbReference type="EMBL" id="PDCK01000041">
    <property type="protein sequence ID" value="PRQ43941.1"/>
    <property type="molecule type" value="Genomic_DNA"/>
</dbReference>
<keyword evidence="5" id="KW-1185">Reference proteome</keyword>
<reference evidence="4 5" key="1">
    <citation type="journal article" date="2018" name="Nat. Genet.">
        <title>The Rosa genome provides new insights in the design of modern roses.</title>
        <authorList>
            <person name="Bendahmane M."/>
        </authorList>
    </citation>
    <scope>NUCLEOTIDE SEQUENCE [LARGE SCALE GENOMIC DNA]</scope>
    <source>
        <strain evidence="5">cv. Old Blush</strain>
    </source>
</reference>
<dbReference type="Gramene" id="PRQ43941">
    <property type="protein sequence ID" value="PRQ43941"/>
    <property type="gene ID" value="RchiOBHm_Chr3g0473751"/>
</dbReference>
<evidence type="ECO:0000313" key="4">
    <source>
        <dbReference type="EMBL" id="PRQ43941.1"/>
    </source>
</evidence>